<dbReference type="Proteomes" id="UP000187455">
    <property type="component" value="Unassembled WGS sequence"/>
</dbReference>
<keyword evidence="3" id="KW-1185">Reference proteome</keyword>
<reference evidence="2 3" key="1">
    <citation type="journal article" date="2016" name="Mol. Biol. Evol.">
        <title>Genome-Wide Survey of Gut Fungi (Harpellales) Reveals the First Horizontally Transferred Ubiquitin Gene from a Mosquito Host.</title>
        <authorList>
            <person name="Wang Y."/>
            <person name="White M.M."/>
            <person name="Kvist S."/>
            <person name="Moncalvo J.M."/>
        </authorList>
    </citation>
    <scope>NUCLEOTIDE SEQUENCE [LARGE SCALE GENOMIC DNA]</scope>
    <source>
        <strain evidence="2 3">ALG-7-W6</strain>
    </source>
</reference>
<evidence type="ECO:0000259" key="1">
    <source>
        <dbReference type="Pfam" id="PF13472"/>
    </source>
</evidence>
<dbReference type="Gene3D" id="3.40.50.1110">
    <property type="entry name" value="SGNH hydrolase"/>
    <property type="match status" value="1"/>
</dbReference>
<dbReference type="InterPro" id="IPR045136">
    <property type="entry name" value="Iah1-like"/>
</dbReference>
<dbReference type="AlphaFoldDB" id="A0A1R0H1D9"/>
<dbReference type="EMBL" id="LSSL01001158">
    <property type="protein sequence ID" value="OLY82956.1"/>
    <property type="molecule type" value="Genomic_DNA"/>
</dbReference>
<dbReference type="STRING" id="133383.A0A1R0H1D9"/>
<dbReference type="InterPro" id="IPR036514">
    <property type="entry name" value="SGNH_hydro_sf"/>
</dbReference>
<dbReference type="Pfam" id="PF13472">
    <property type="entry name" value="Lipase_GDSL_2"/>
    <property type="match status" value="1"/>
</dbReference>
<dbReference type="OrthoDB" id="671439at2759"/>
<proteinExistence type="predicted"/>
<organism evidence="2 3">
    <name type="scientific">Smittium mucronatum</name>
    <dbReference type="NCBI Taxonomy" id="133383"/>
    <lineage>
        <taxon>Eukaryota</taxon>
        <taxon>Fungi</taxon>
        <taxon>Fungi incertae sedis</taxon>
        <taxon>Zoopagomycota</taxon>
        <taxon>Kickxellomycotina</taxon>
        <taxon>Harpellomycetes</taxon>
        <taxon>Harpellales</taxon>
        <taxon>Legeriomycetaceae</taxon>
        <taxon>Smittium</taxon>
    </lineage>
</organism>
<accession>A0A1R0H1D9</accession>
<comment type="caution">
    <text evidence="2">The sequence shown here is derived from an EMBL/GenBank/DDBJ whole genome shotgun (WGS) entry which is preliminary data.</text>
</comment>
<dbReference type="PANTHER" id="PTHR14209:SF19">
    <property type="entry name" value="ISOAMYL ACETATE-HYDROLYZING ESTERASE 1 HOMOLOG"/>
    <property type="match status" value="1"/>
</dbReference>
<dbReference type="SUPFAM" id="SSF52266">
    <property type="entry name" value="SGNH hydrolase"/>
    <property type="match status" value="1"/>
</dbReference>
<sequence length="287" mass="31876">MDAVPGPKRLKKNTTIPLCHSQRLWAYSTQHNGWVAQLANEYSGKFDVLNRGFAGFSIVLADFNHFTFKNPSESPLGKYVVSKNTQREASSCRLVVIFLGVNDAALPSPDSSHVPLPEFRRNLSQMISQISLLNNNSTSPPIRMLLITPPLVDEDQWLITLKSYNLDAVLDRNNQTTSVYASAIVDVGSQFNIPVVDLFSHLSNELKLVSQTSNKKHSKNPFLYDGLHLNSTGNDILSKLVIEAINSNFPEISSKSIPYNVPSPKKVAKLQKQIETSLHVPPLLSKL</sequence>
<evidence type="ECO:0000313" key="3">
    <source>
        <dbReference type="Proteomes" id="UP000187455"/>
    </source>
</evidence>
<feature type="domain" description="SGNH hydrolase-type esterase" evidence="1">
    <location>
        <begin position="31"/>
        <end position="235"/>
    </location>
</feature>
<dbReference type="PANTHER" id="PTHR14209">
    <property type="entry name" value="ISOAMYL ACETATE-HYDROLYZING ESTERASE 1"/>
    <property type="match status" value="1"/>
</dbReference>
<evidence type="ECO:0000313" key="2">
    <source>
        <dbReference type="EMBL" id="OLY82956.1"/>
    </source>
</evidence>
<gene>
    <name evidence="2" type="ORF">AYI68_g2914</name>
</gene>
<dbReference type="InterPro" id="IPR013830">
    <property type="entry name" value="SGNH_hydro"/>
</dbReference>
<protein>
    <submittedName>
        <fullName evidence="2">GDSL esterase/lipase</fullName>
    </submittedName>
</protein>
<name>A0A1R0H1D9_9FUNG</name>